<dbReference type="InterPro" id="IPR029063">
    <property type="entry name" value="SAM-dependent_MTases_sf"/>
</dbReference>
<reference evidence="1 2" key="1">
    <citation type="submission" date="2018-06" db="EMBL/GenBank/DDBJ databases">
        <authorList>
            <consortium name="Pathogen Informatics"/>
            <person name="Doyle S."/>
        </authorList>
    </citation>
    <scope>NUCLEOTIDE SEQUENCE [LARGE SCALE GENOMIC DNA]</scope>
    <source>
        <strain evidence="1 2">NCTC12264</strain>
    </source>
</reference>
<keyword evidence="1" id="KW-0489">Methyltransferase</keyword>
<name>A0A381EFV9_CAMUP</name>
<accession>A0A381EFV9</accession>
<evidence type="ECO:0000313" key="2">
    <source>
        <dbReference type="Proteomes" id="UP000254161"/>
    </source>
</evidence>
<gene>
    <name evidence="1" type="ORF">NCTC12264_00023</name>
</gene>
<dbReference type="AlphaFoldDB" id="A0A381EFV9"/>
<dbReference type="Proteomes" id="UP000254161">
    <property type="component" value="Unassembled WGS sequence"/>
</dbReference>
<dbReference type="GO" id="GO:0008168">
    <property type="term" value="F:methyltransferase activity"/>
    <property type="evidence" value="ECO:0007669"/>
    <property type="project" value="UniProtKB-KW"/>
</dbReference>
<dbReference type="RefSeq" id="WP_115628635.1">
    <property type="nucleotide sequence ID" value="NZ_UFUZ01000001.1"/>
</dbReference>
<sequence>MLEYKTPPLAFNGNKKNMLKLYREALEDMKCYVNKDTIFYDVFGGSGLLAHETKRQFINNEVIWNDFDNFQKRLDMLDKTEVLRLKIVEIIKDKELTKEGRIKGIERQKIEKLLKDVGEFDYIQLSSWLRFGGAYAKDCEDFFRAKEFYNRLNYNKVLDKKDYLKGVIRVQKDYRELIKEAKERGNFFFILDPPYIQTHMAHYERFFGLCEFLELIISIEMPFIFFSSAKSEILSFINFCKEPQNLQNLQNLHFKRANLNNCLKNKDNSDFIFYKQRGLF</sequence>
<dbReference type="EMBL" id="UFUZ01000001">
    <property type="protein sequence ID" value="SUX25829.1"/>
    <property type="molecule type" value="Genomic_DNA"/>
</dbReference>
<organism evidence="1 2">
    <name type="scientific">Campylobacter upsaliensis</name>
    <dbReference type="NCBI Taxonomy" id="28080"/>
    <lineage>
        <taxon>Bacteria</taxon>
        <taxon>Pseudomonadati</taxon>
        <taxon>Campylobacterota</taxon>
        <taxon>Epsilonproteobacteria</taxon>
        <taxon>Campylobacterales</taxon>
        <taxon>Campylobacteraceae</taxon>
        <taxon>Campylobacter</taxon>
    </lineage>
</organism>
<evidence type="ECO:0000313" key="1">
    <source>
        <dbReference type="EMBL" id="SUX25829.1"/>
    </source>
</evidence>
<keyword evidence="1" id="KW-0808">Transferase</keyword>
<dbReference type="SUPFAM" id="SSF53335">
    <property type="entry name" value="S-adenosyl-L-methionine-dependent methyltransferases"/>
    <property type="match status" value="1"/>
</dbReference>
<dbReference type="GO" id="GO:0032259">
    <property type="term" value="P:methylation"/>
    <property type="evidence" value="ECO:0007669"/>
    <property type="project" value="UniProtKB-KW"/>
</dbReference>
<protein>
    <submittedName>
        <fullName evidence="1">Site-specific DNA methylase</fullName>
    </submittedName>
</protein>
<proteinExistence type="predicted"/>